<feature type="non-terminal residue" evidence="1">
    <location>
        <position position="1"/>
    </location>
</feature>
<comment type="caution">
    <text evidence="1">The sequence shown here is derived from an EMBL/GenBank/DDBJ whole genome shotgun (WGS) entry which is preliminary data.</text>
</comment>
<evidence type="ECO:0000313" key="2">
    <source>
        <dbReference type="Proteomes" id="UP000663848"/>
    </source>
</evidence>
<accession>A0A822F9Y3</accession>
<sequence>NHPNIVKLAEKIRREQSKFEVDMQKILQGHDIKTKKACYPKLDERLTRLVNAFDASQMDQFLKNVAANITL</sequence>
<dbReference type="AlphaFoldDB" id="A0A822F9Y3"/>
<organism evidence="1 2">
    <name type="scientific">Rotaria socialis</name>
    <dbReference type="NCBI Taxonomy" id="392032"/>
    <lineage>
        <taxon>Eukaryota</taxon>
        <taxon>Metazoa</taxon>
        <taxon>Spiralia</taxon>
        <taxon>Gnathifera</taxon>
        <taxon>Rotifera</taxon>
        <taxon>Eurotatoria</taxon>
        <taxon>Bdelloidea</taxon>
        <taxon>Philodinida</taxon>
        <taxon>Philodinidae</taxon>
        <taxon>Rotaria</taxon>
    </lineage>
</organism>
<name>A0A822F9Y3_9BILA</name>
<gene>
    <name evidence="1" type="ORF">QYT958_LOCUS46337</name>
</gene>
<dbReference type="Proteomes" id="UP000663848">
    <property type="component" value="Unassembled WGS sequence"/>
</dbReference>
<proteinExistence type="predicted"/>
<protein>
    <submittedName>
        <fullName evidence="1">Uncharacterized protein</fullName>
    </submittedName>
</protein>
<evidence type="ECO:0000313" key="1">
    <source>
        <dbReference type="EMBL" id="CAF5125172.1"/>
    </source>
</evidence>
<reference evidence="1" key="1">
    <citation type="submission" date="2021-02" db="EMBL/GenBank/DDBJ databases">
        <authorList>
            <person name="Nowell W R."/>
        </authorList>
    </citation>
    <scope>NUCLEOTIDE SEQUENCE</scope>
</reference>
<dbReference type="EMBL" id="CAJOBR010081883">
    <property type="protein sequence ID" value="CAF5125172.1"/>
    <property type="molecule type" value="Genomic_DNA"/>
</dbReference>